<reference evidence="2 3" key="1">
    <citation type="journal article" date="2019" name="Commun. Biol.">
        <title>The bagworm genome reveals a unique fibroin gene that provides high tensile strength.</title>
        <authorList>
            <person name="Kono N."/>
            <person name="Nakamura H."/>
            <person name="Ohtoshi R."/>
            <person name="Tomita M."/>
            <person name="Numata K."/>
            <person name="Arakawa K."/>
        </authorList>
    </citation>
    <scope>NUCLEOTIDE SEQUENCE [LARGE SCALE GENOMIC DNA]</scope>
</reference>
<proteinExistence type="predicted"/>
<feature type="region of interest" description="Disordered" evidence="1">
    <location>
        <begin position="1"/>
        <end position="23"/>
    </location>
</feature>
<feature type="region of interest" description="Disordered" evidence="1">
    <location>
        <begin position="167"/>
        <end position="194"/>
    </location>
</feature>
<evidence type="ECO:0000313" key="3">
    <source>
        <dbReference type="Proteomes" id="UP000299102"/>
    </source>
</evidence>
<keyword evidence="3" id="KW-1185">Reference proteome</keyword>
<comment type="caution">
    <text evidence="2">The sequence shown here is derived from an EMBL/GenBank/DDBJ whole genome shotgun (WGS) entry which is preliminary data.</text>
</comment>
<evidence type="ECO:0000313" key="2">
    <source>
        <dbReference type="EMBL" id="GBP62376.1"/>
    </source>
</evidence>
<dbReference type="EMBL" id="BGZK01000840">
    <property type="protein sequence ID" value="GBP62376.1"/>
    <property type="molecule type" value="Genomic_DNA"/>
</dbReference>
<organism evidence="2 3">
    <name type="scientific">Eumeta variegata</name>
    <name type="common">Bagworm moth</name>
    <name type="synonym">Eumeta japonica</name>
    <dbReference type="NCBI Taxonomy" id="151549"/>
    <lineage>
        <taxon>Eukaryota</taxon>
        <taxon>Metazoa</taxon>
        <taxon>Ecdysozoa</taxon>
        <taxon>Arthropoda</taxon>
        <taxon>Hexapoda</taxon>
        <taxon>Insecta</taxon>
        <taxon>Pterygota</taxon>
        <taxon>Neoptera</taxon>
        <taxon>Endopterygota</taxon>
        <taxon>Lepidoptera</taxon>
        <taxon>Glossata</taxon>
        <taxon>Ditrysia</taxon>
        <taxon>Tineoidea</taxon>
        <taxon>Psychidae</taxon>
        <taxon>Oiketicinae</taxon>
        <taxon>Eumeta</taxon>
    </lineage>
</organism>
<dbReference type="Proteomes" id="UP000299102">
    <property type="component" value="Unassembled WGS sequence"/>
</dbReference>
<protein>
    <submittedName>
        <fullName evidence="2">Uncharacterized protein</fullName>
    </submittedName>
</protein>
<name>A0A4C1XER3_EUMVA</name>
<gene>
    <name evidence="2" type="ORF">EVAR_47261_1</name>
</gene>
<dbReference type="AlphaFoldDB" id="A0A4C1XER3"/>
<accession>A0A4C1XER3</accession>
<sequence>MKFHTKIAGSTEKAIRRTSGGGRAAAPVQLKALSGKMQSGEISPASRTIAPAISRAAAAPRKNTFLRVHFRNETEKILKLKGISLLLSQSDQHRRACKHVLEIGKDLPVFGRPAPTEQSSSTFSFDLCTRHVECNTPSLNCVIFVGFQLFPYGAEIVSAAGLPKAKAGASPRTHRGHAVHAHSLQGSRDAKLTN</sequence>
<evidence type="ECO:0000256" key="1">
    <source>
        <dbReference type="SAM" id="MobiDB-lite"/>
    </source>
</evidence>